<feature type="region of interest" description="Disordered" evidence="2">
    <location>
        <begin position="57"/>
        <end position="81"/>
    </location>
</feature>
<sequence length="981" mass="114117">MIRFFVNNLNKSRVTLNCINNNVTCNNNNNNNKNIDKIFEKNEIKVKLYSTNNNSPSSLFLNNNNNNNNNSNNNNNNNNNNEDIKNNINFLNYFNNNIINNSEIREEISIINLIEKEPNNINHYYKLIEINNDPSFYKKVFKINGIDMNMIDLHLKVIDLDDSFKNIHYNLYLLNESLLNNQINSNNNNSIKLLNGKELKPIDLLIKEFYNDNQHFESLLKISYYLKDFIQDKISLPISKDQWREVNKLSILQKVLDLKKAHPIAISQIIYFMKTTKLLNEFQLLNGESYTMKQLALMSYVENKDSQLIIDQTWLDMIECLERGSGSISNKKLGIEIKPIALILEAISKFPNNSLFYYHLSNHLLNNFETVNLNNINNTIIGGSKKKKLNRLDLIKIAILLQQDKINENSVQLLLMSDYYYSAGKFLDTRYHTIELNGIQFNNVDLLIKSLEIEMKFIFSVSSKCVIEDLIKLLNHNEIIKINGQSITKEGIIHLLLGPNSPKDNSYYNLSTFAFSKLIEHYENQIKINNINNIQEQQQQQQQKQNDNELLRNKINHFSELLIKSKEILKLGGIEILKLNPNISDNYYYLSTYLDYDETITIDGQEWRKTDLILKSIELDPTRKLSHYSLFEYLLLPSSIENNKLAVQLIDGTVLEKHQLLYFEIINNPNFSNAYYHFGLHLKENNFNELAIQIFNRCITIDPKFSKAYLELGILLHDLKIEDTEIKDQLTNETIIKLSRKQLFIKALELENQNNPLNPSNSLSWYYLSLEMNSDNNNNEYGDSNNNNNNNNNNENDGHGEIQFGKTKKEILSLIIKNDPTFSKPYYQLSNVLKSNKDKCKVTGLNRIELLLKSIEFESDLQLKSLYLSQLSKYLQQPNQHNDKIILNDGRIMNKQQLLINAIEINPQGNISSLYIDLSNTLSNKSGGNQDVVLLFDKQFNKNDLLNASIENLNQQNDPNYIYSLKIKSNYYLNLIKSLIK</sequence>
<proteinExistence type="predicted"/>
<keyword evidence="4" id="KW-1185">Reference proteome</keyword>
<dbReference type="PROSITE" id="PS50005">
    <property type="entry name" value="TPR"/>
    <property type="match status" value="1"/>
</dbReference>
<reference evidence="3 4" key="1">
    <citation type="submission" date="2023-11" db="EMBL/GenBank/DDBJ databases">
        <title>Dfirmibasis_genome.</title>
        <authorList>
            <person name="Edelbroek B."/>
            <person name="Kjellin J."/>
            <person name="Jerlstrom-Hultqvist J."/>
            <person name="Soderbom F."/>
        </authorList>
    </citation>
    <scope>NUCLEOTIDE SEQUENCE [LARGE SCALE GENOMIC DNA]</scope>
    <source>
        <strain evidence="3 4">TNS-C-14</strain>
    </source>
</reference>
<comment type="caution">
    <text evidence="3">The sequence shown here is derived from an EMBL/GenBank/DDBJ whole genome shotgun (WGS) entry which is preliminary data.</text>
</comment>
<dbReference type="Proteomes" id="UP001344447">
    <property type="component" value="Unassembled WGS sequence"/>
</dbReference>
<keyword evidence="1" id="KW-0802">TPR repeat</keyword>
<accession>A0AAN7TW60</accession>
<evidence type="ECO:0000313" key="3">
    <source>
        <dbReference type="EMBL" id="KAK5577106.1"/>
    </source>
</evidence>
<evidence type="ECO:0000256" key="2">
    <source>
        <dbReference type="SAM" id="MobiDB-lite"/>
    </source>
</evidence>
<dbReference type="Gene3D" id="1.25.40.10">
    <property type="entry name" value="Tetratricopeptide repeat domain"/>
    <property type="match status" value="1"/>
</dbReference>
<dbReference type="AlphaFoldDB" id="A0AAN7TW60"/>
<feature type="compositionally biased region" description="Low complexity" evidence="2">
    <location>
        <begin position="776"/>
        <end position="795"/>
    </location>
</feature>
<feature type="repeat" description="TPR" evidence="1">
    <location>
        <begin position="672"/>
        <end position="705"/>
    </location>
</feature>
<evidence type="ECO:0000313" key="4">
    <source>
        <dbReference type="Proteomes" id="UP001344447"/>
    </source>
</evidence>
<gene>
    <name evidence="3" type="ORF">RB653_002044</name>
</gene>
<dbReference type="InterPro" id="IPR011990">
    <property type="entry name" value="TPR-like_helical_dom_sf"/>
</dbReference>
<dbReference type="SUPFAM" id="SSF48452">
    <property type="entry name" value="TPR-like"/>
    <property type="match status" value="1"/>
</dbReference>
<dbReference type="InterPro" id="IPR019734">
    <property type="entry name" value="TPR_rpt"/>
</dbReference>
<organism evidence="3 4">
    <name type="scientific">Dictyostelium firmibasis</name>
    <dbReference type="NCBI Taxonomy" id="79012"/>
    <lineage>
        <taxon>Eukaryota</taxon>
        <taxon>Amoebozoa</taxon>
        <taxon>Evosea</taxon>
        <taxon>Eumycetozoa</taxon>
        <taxon>Dictyostelia</taxon>
        <taxon>Dictyosteliales</taxon>
        <taxon>Dictyosteliaceae</taxon>
        <taxon>Dictyostelium</taxon>
    </lineage>
</organism>
<name>A0AAN7TW60_9MYCE</name>
<protein>
    <submittedName>
        <fullName evidence="3">Uncharacterized protein</fullName>
    </submittedName>
</protein>
<evidence type="ECO:0000256" key="1">
    <source>
        <dbReference type="PROSITE-ProRule" id="PRU00339"/>
    </source>
</evidence>
<dbReference type="EMBL" id="JAVFKY010000004">
    <property type="protein sequence ID" value="KAK5577106.1"/>
    <property type="molecule type" value="Genomic_DNA"/>
</dbReference>
<feature type="region of interest" description="Disordered" evidence="2">
    <location>
        <begin position="776"/>
        <end position="801"/>
    </location>
</feature>